<feature type="transmembrane region" description="Helical" evidence="1">
    <location>
        <begin position="6"/>
        <end position="28"/>
    </location>
</feature>
<dbReference type="PANTHER" id="PTHR11106:SF27">
    <property type="entry name" value="MACRO DOMAIN-CONTAINING PROTEIN"/>
    <property type="match status" value="1"/>
</dbReference>
<dbReference type="PANTHER" id="PTHR11106">
    <property type="entry name" value="GANGLIOSIDE INDUCED DIFFERENTIATION ASSOCIATED PROTEIN 2-RELATED"/>
    <property type="match status" value="1"/>
</dbReference>
<evidence type="ECO:0000259" key="2">
    <source>
        <dbReference type="PROSITE" id="PS51154"/>
    </source>
</evidence>
<feature type="transmembrane region" description="Helical" evidence="1">
    <location>
        <begin position="145"/>
        <end position="167"/>
    </location>
</feature>
<dbReference type="PROSITE" id="PS51154">
    <property type="entry name" value="MACRO"/>
    <property type="match status" value="1"/>
</dbReference>
<evidence type="ECO:0000256" key="1">
    <source>
        <dbReference type="SAM" id="Phobius"/>
    </source>
</evidence>
<dbReference type="EMBL" id="BAABME010006037">
    <property type="protein sequence ID" value="GAA0167311.1"/>
    <property type="molecule type" value="Genomic_DNA"/>
</dbReference>
<feature type="transmembrane region" description="Helical" evidence="1">
    <location>
        <begin position="105"/>
        <end position="125"/>
    </location>
</feature>
<keyword evidence="1" id="KW-0812">Transmembrane</keyword>
<feature type="transmembrane region" description="Helical" evidence="1">
    <location>
        <begin position="230"/>
        <end position="247"/>
    </location>
</feature>
<dbReference type="InterPro" id="IPR043472">
    <property type="entry name" value="Macro_dom-like"/>
</dbReference>
<dbReference type="SMART" id="SM00506">
    <property type="entry name" value="A1pp"/>
    <property type="match status" value="1"/>
</dbReference>
<dbReference type="AlphaFoldDB" id="A0AAV3QVS4"/>
<dbReference type="Gene3D" id="3.40.220.10">
    <property type="entry name" value="Leucine Aminopeptidase, subunit E, domain 1"/>
    <property type="match status" value="1"/>
</dbReference>
<keyword evidence="1" id="KW-1133">Transmembrane helix</keyword>
<feature type="transmembrane region" description="Helical" evidence="1">
    <location>
        <begin position="252"/>
        <end position="272"/>
    </location>
</feature>
<keyword evidence="4" id="KW-1185">Reference proteome</keyword>
<feature type="transmembrane region" description="Helical" evidence="1">
    <location>
        <begin position="35"/>
        <end position="54"/>
    </location>
</feature>
<feature type="transmembrane region" description="Helical" evidence="1">
    <location>
        <begin position="74"/>
        <end position="98"/>
    </location>
</feature>
<feature type="transmembrane region" description="Helical" evidence="1">
    <location>
        <begin position="292"/>
        <end position="316"/>
    </location>
</feature>
<feature type="transmembrane region" description="Helical" evidence="1">
    <location>
        <begin position="187"/>
        <end position="210"/>
    </location>
</feature>
<reference evidence="3 4" key="1">
    <citation type="submission" date="2024-01" db="EMBL/GenBank/DDBJ databases">
        <title>The complete chloroplast genome sequence of Lithospermum erythrorhizon: insights into the phylogenetic relationship among Boraginaceae species and the maternal lineages of purple gromwells.</title>
        <authorList>
            <person name="Okada T."/>
            <person name="Watanabe K."/>
        </authorList>
    </citation>
    <scope>NUCLEOTIDE SEQUENCE [LARGE SCALE GENOMIC DNA]</scope>
</reference>
<sequence>MEFSSLWYFSFWSIVSQIFITIGLNALHKAVDESIFFWSKFFIIYSVCFSYSYAFLFRPSLEQALFLIMNVEDFFIELVLRYQVTLLPFSVIGIIFMVGPSYSIMVYFTCLLVSILPLSVILVSVNSKFLIALKGLFSPLILYPSHTLCWVFFNLVVCVAPFFLIYFDYKTNEIDISLHMDFLLTVVKMFCGCSIVGVVVVSAYLCFLTWYKTKLVASPILSYIHSKIKFIEVILGIVAYVMVQYIIRGKSVFLMLALLSFTIAWVGIVAIVQPPTDFGVFTFLVGASVDCAISMFGLSGPTWIVCGVCILMAIIYRKLDSVLLLYSGVRGGILRDWTCLELHKNLRLIVGVTDTIIPGGNDPDDIDKHIWHIQMSPTTCLKIKKGDITTWFVDGTTDAIVNPANEQMLGGGGCDGAIHAAAGVELSAECYQITEVRHRVRCPTGEARITGGYKLPVAHVIHTVGPIYYHERDPEVQLRSAYKNSLDLAKANNIKYIAFPAISCGLYGYPIAEAAEVALSTIKEHANEMKEVHFVLLYEDIYDVWLEKALKLLNAQAAFTNDAQT</sequence>
<dbReference type="CDD" id="cd02908">
    <property type="entry name" value="Macro_OAADPr_deacetylase"/>
    <property type="match status" value="1"/>
</dbReference>
<evidence type="ECO:0000313" key="4">
    <source>
        <dbReference type="Proteomes" id="UP001454036"/>
    </source>
</evidence>
<evidence type="ECO:0000313" key="3">
    <source>
        <dbReference type="EMBL" id="GAA0167311.1"/>
    </source>
</evidence>
<proteinExistence type="predicted"/>
<dbReference type="InterPro" id="IPR002589">
    <property type="entry name" value="Macro_dom"/>
</dbReference>
<protein>
    <recommendedName>
        <fullName evidence="2">Macro domain-containing protein</fullName>
    </recommendedName>
</protein>
<feature type="domain" description="Macro" evidence="2">
    <location>
        <begin position="368"/>
        <end position="553"/>
    </location>
</feature>
<organism evidence="3 4">
    <name type="scientific">Lithospermum erythrorhizon</name>
    <name type="common">Purple gromwell</name>
    <name type="synonym">Lithospermum officinale var. erythrorhizon</name>
    <dbReference type="NCBI Taxonomy" id="34254"/>
    <lineage>
        <taxon>Eukaryota</taxon>
        <taxon>Viridiplantae</taxon>
        <taxon>Streptophyta</taxon>
        <taxon>Embryophyta</taxon>
        <taxon>Tracheophyta</taxon>
        <taxon>Spermatophyta</taxon>
        <taxon>Magnoliopsida</taxon>
        <taxon>eudicotyledons</taxon>
        <taxon>Gunneridae</taxon>
        <taxon>Pentapetalae</taxon>
        <taxon>asterids</taxon>
        <taxon>lamiids</taxon>
        <taxon>Boraginales</taxon>
        <taxon>Boraginaceae</taxon>
        <taxon>Boraginoideae</taxon>
        <taxon>Lithospermeae</taxon>
        <taxon>Lithospermum</taxon>
    </lineage>
</organism>
<accession>A0AAV3QVS4</accession>
<dbReference type="Pfam" id="PF01661">
    <property type="entry name" value="Macro"/>
    <property type="match status" value="1"/>
</dbReference>
<dbReference type="SUPFAM" id="SSF52949">
    <property type="entry name" value="Macro domain-like"/>
    <property type="match status" value="1"/>
</dbReference>
<name>A0AAV3QVS4_LITER</name>
<gene>
    <name evidence="3" type="ORF">LIER_22272</name>
</gene>
<dbReference type="Proteomes" id="UP001454036">
    <property type="component" value="Unassembled WGS sequence"/>
</dbReference>
<keyword evidence="1" id="KW-0472">Membrane</keyword>
<comment type="caution">
    <text evidence="3">The sequence shown here is derived from an EMBL/GenBank/DDBJ whole genome shotgun (WGS) entry which is preliminary data.</text>
</comment>